<evidence type="ECO:0000256" key="3">
    <source>
        <dbReference type="ARBA" id="ARBA00022999"/>
    </source>
</evidence>
<accession>A0A5J5DHA6</accession>
<gene>
    <name evidence="9" type="ORF">FQN60_018177</name>
</gene>
<dbReference type="Pfam" id="PF00017">
    <property type="entry name" value="SH2"/>
    <property type="match status" value="1"/>
</dbReference>
<protein>
    <recommendedName>
        <fullName evidence="11">SH2 domain-containing protein</fullName>
    </recommendedName>
</protein>
<dbReference type="PROSITE" id="PS50001">
    <property type="entry name" value="SH2"/>
    <property type="match status" value="1"/>
</dbReference>
<comment type="caution">
    <text evidence="9">The sequence shown here is derived from an EMBL/GenBank/DDBJ whole genome shotgun (WGS) entry which is preliminary data.</text>
</comment>
<evidence type="ECO:0000256" key="4">
    <source>
        <dbReference type="PROSITE-ProRule" id="PRU00191"/>
    </source>
</evidence>
<dbReference type="EMBL" id="VOFY01000005">
    <property type="protein sequence ID" value="KAA8592722.1"/>
    <property type="molecule type" value="Genomic_DNA"/>
</dbReference>
<feature type="signal peptide" evidence="6">
    <location>
        <begin position="1"/>
        <end position="16"/>
    </location>
</feature>
<keyword evidence="2" id="KW-0597">Phosphoprotein</keyword>
<dbReference type="InterPro" id="IPR011993">
    <property type="entry name" value="PH-like_dom_sf"/>
</dbReference>
<feature type="region of interest" description="Disordered" evidence="5">
    <location>
        <begin position="283"/>
        <end position="371"/>
    </location>
</feature>
<dbReference type="InterPro" id="IPR030523">
    <property type="entry name" value="SH2B"/>
</dbReference>
<evidence type="ECO:0000256" key="5">
    <source>
        <dbReference type="SAM" id="MobiDB-lite"/>
    </source>
</evidence>
<dbReference type="InterPro" id="IPR036860">
    <property type="entry name" value="SH2_dom_sf"/>
</dbReference>
<dbReference type="FunFam" id="3.30.505.10:FF:000008">
    <property type="entry name" value="SH2B adapter protein 1 isoform 2"/>
    <property type="match status" value="1"/>
</dbReference>
<comment type="similarity">
    <text evidence="1">Belongs to the SH2B adapter family.</text>
</comment>
<feature type="chain" id="PRO_5023942055" description="SH2 domain-containing protein" evidence="6">
    <location>
        <begin position="17"/>
        <end position="371"/>
    </location>
</feature>
<evidence type="ECO:0000259" key="8">
    <source>
        <dbReference type="PROSITE" id="PS50003"/>
    </source>
</evidence>
<feature type="non-terminal residue" evidence="9">
    <location>
        <position position="1"/>
    </location>
</feature>
<dbReference type="PANTHER" id="PTHR10872">
    <property type="entry name" value="SH2B ADAPTER PROTEIN"/>
    <property type="match status" value="1"/>
</dbReference>
<organism evidence="9 10">
    <name type="scientific">Etheostoma spectabile</name>
    <name type="common">orangethroat darter</name>
    <dbReference type="NCBI Taxonomy" id="54343"/>
    <lineage>
        <taxon>Eukaryota</taxon>
        <taxon>Metazoa</taxon>
        <taxon>Chordata</taxon>
        <taxon>Craniata</taxon>
        <taxon>Vertebrata</taxon>
        <taxon>Euteleostomi</taxon>
        <taxon>Actinopterygii</taxon>
        <taxon>Neopterygii</taxon>
        <taxon>Teleostei</taxon>
        <taxon>Neoteleostei</taxon>
        <taxon>Acanthomorphata</taxon>
        <taxon>Eupercaria</taxon>
        <taxon>Perciformes</taxon>
        <taxon>Percoidei</taxon>
        <taxon>Percidae</taxon>
        <taxon>Etheostomatinae</taxon>
        <taxon>Etheostoma</taxon>
    </lineage>
</organism>
<dbReference type="GO" id="GO:0005886">
    <property type="term" value="C:plasma membrane"/>
    <property type="evidence" value="ECO:0007669"/>
    <property type="project" value="TreeGrafter"/>
</dbReference>
<evidence type="ECO:0000256" key="6">
    <source>
        <dbReference type="SAM" id="SignalP"/>
    </source>
</evidence>
<feature type="domain" description="SH2" evidence="7">
    <location>
        <begin position="161"/>
        <end position="261"/>
    </location>
</feature>
<evidence type="ECO:0008006" key="11">
    <source>
        <dbReference type="Google" id="ProtNLM"/>
    </source>
</evidence>
<evidence type="ECO:0000259" key="7">
    <source>
        <dbReference type="PROSITE" id="PS50001"/>
    </source>
</evidence>
<dbReference type="PROSITE" id="PS50003">
    <property type="entry name" value="PH_DOMAIN"/>
    <property type="match status" value="1"/>
</dbReference>
<feature type="compositionally biased region" description="Low complexity" evidence="5">
    <location>
        <begin position="283"/>
        <end position="304"/>
    </location>
</feature>
<dbReference type="SUPFAM" id="SSF55550">
    <property type="entry name" value="SH2 domain"/>
    <property type="match status" value="1"/>
</dbReference>
<proteinExistence type="inferred from homology"/>
<sequence length="371" mass="41482">LFFFVVVPFCFTFLICHHVFVVFQASSPKLTTPCSDIQEVRRCNRLEMPDNLNTFVLKVNRGSLIFETDNDQQVSSWTTELKECISNRSGSVDLEPLLSPADSSAPVNQRGSSELGSQKADILWGKKMKILKINPSAMMSVSWASPRVVQKADHFLFSYPWFHGPISRVKAAYLVQSSGPEGHGVFLVRQSETRRGDYVLTFNYQGKAKHLRLSLTEWGQCRVQHLRFPSVMDMLGHFRLFPIPLECGAAGQLSGALLVPFSLHRWSSEPSLAHCSLARSVPQPRSSCSSSTSTTSSPSSVSQPGHRPLTRANPVPDPPPSAPAPLRRSESVGRRPLLRHPNPHIPPRDSDYELEPERGRKRAIDNQYMLL</sequence>
<dbReference type="PRINTS" id="PR00401">
    <property type="entry name" value="SH2DOMAIN"/>
</dbReference>
<dbReference type="Gene3D" id="2.30.29.30">
    <property type="entry name" value="Pleckstrin-homology domain (PH domain)/Phosphotyrosine-binding domain (PTB)"/>
    <property type="match status" value="1"/>
</dbReference>
<dbReference type="Proteomes" id="UP000327493">
    <property type="component" value="Chromosome 5"/>
</dbReference>
<keyword evidence="6" id="KW-0732">Signal</keyword>
<dbReference type="Gene3D" id="3.30.505.10">
    <property type="entry name" value="SH2 domain"/>
    <property type="match status" value="1"/>
</dbReference>
<evidence type="ECO:0000256" key="2">
    <source>
        <dbReference type="ARBA" id="ARBA00022553"/>
    </source>
</evidence>
<reference evidence="9 10" key="1">
    <citation type="submission" date="2019-08" db="EMBL/GenBank/DDBJ databases">
        <title>A chromosome-level genome assembly, high-density linkage maps, and genome scans reveal the genomic architecture of hybrid incompatibilities underlying speciation via character displacement in darters (Percidae: Etheostominae).</title>
        <authorList>
            <person name="Moran R.L."/>
            <person name="Catchen J.M."/>
            <person name="Fuller R.C."/>
        </authorList>
    </citation>
    <scope>NUCLEOTIDE SEQUENCE [LARGE SCALE GENOMIC DNA]</scope>
    <source>
        <strain evidence="9">EspeVRDwgs_2016</strain>
        <tissue evidence="9">Muscle</tissue>
    </source>
</reference>
<dbReference type="GO" id="GO:0035556">
    <property type="term" value="P:intracellular signal transduction"/>
    <property type="evidence" value="ECO:0007669"/>
    <property type="project" value="TreeGrafter"/>
</dbReference>
<dbReference type="GO" id="GO:0005068">
    <property type="term" value="F:transmembrane receptor protein tyrosine kinase adaptor activity"/>
    <property type="evidence" value="ECO:0007669"/>
    <property type="project" value="TreeGrafter"/>
</dbReference>
<dbReference type="SUPFAM" id="SSF50729">
    <property type="entry name" value="PH domain-like"/>
    <property type="match status" value="1"/>
</dbReference>
<dbReference type="InterPro" id="IPR000980">
    <property type="entry name" value="SH2"/>
</dbReference>
<evidence type="ECO:0000313" key="9">
    <source>
        <dbReference type="EMBL" id="KAA8592722.1"/>
    </source>
</evidence>
<dbReference type="PANTHER" id="PTHR10872:SF1">
    <property type="entry name" value="SH2B ADAPTER PROTEIN 3"/>
    <property type="match status" value="1"/>
</dbReference>
<dbReference type="AlphaFoldDB" id="A0A5J5DHA6"/>
<name>A0A5J5DHA6_9PERO</name>
<dbReference type="SMART" id="SM00252">
    <property type="entry name" value="SH2"/>
    <property type="match status" value="1"/>
</dbReference>
<evidence type="ECO:0000313" key="10">
    <source>
        <dbReference type="Proteomes" id="UP000327493"/>
    </source>
</evidence>
<feature type="domain" description="PH" evidence="8">
    <location>
        <begin position="1"/>
        <end position="86"/>
    </location>
</feature>
<keyword evidence="10" id="KW-1185">Reference proteome</keyword>
<dbReference type="InterPro" id="IPR001849">
    <property type="entry name" value="PH_domain"/>
</dbReference>
<feature type="compositionally biased region" description="Basic and acidic residues" evidence="5">
    <location>
        <begin position="346"/>
        <end position="364"/>
    </location>
</feature>
<keyword evidence="3 4" id="KW-0727">SH2 domain</keyword>
<evidence type="ECO:0000256" key="1">
    <source>
        <dbReference type="ARBA" id="ARBA00010220"/>
    </source>
</evidence>